<feature type="region of interest" description="Disordered" evidence="1">
    <location>
        <begin position="28"/>
        <end position="47"/>
    </location>
</feature>
<evidence type="ECO:0000313" key="2">
    <source>
        <dbReference type="EMBL" id="CAB4646113.1"/>
    </source>
</evidence>
<protein>
    <submittedName>
        <fullName evidence="2">Unannotated protein</fullName>
    </submittedName>
</protein>
<sequence length="175" mass="19501">MATPRYAPVSPVEPVRYYESPEVIPDNWTPGRPGEIEGRQPAGERLGYQGPDQGYIITLAERARTRIKVSVGESVDDALRGCSLIALRRASLFGRAPVVHDLNLALSLWGFLSDSPPPDLVAVRKELFIGVGHVHHYKEGRALADMVPESTLRMTPDHVQTRFVSEWRVLTGYTR</sequence>
<evidence type="ECO:0000256" key="1">
    <source>
        <dbReference type="SAM" id="MobiDB-lite"/>
    </source>
</evidence>
<gene>
    <name evidence="2" type="ORF">UFOPK2169_00452</name>
</gene>
<dbReference type="EMBL" id="CAEZWE010000011">
    <property type="protein sequence ID" value="CAB4646113.1"/>
    <property type="molecule type" value="Genomic_DNA"/>
</dbReference>
<reference evidence="2" key="1">
    <citation type="submission" date="2020-05" db="EMBL/GenBank/DDBJ databases">
        <authorList>
            <person name="Chiriac C."/>
            <person name="Salcher M."/>
            <person name="Ghai R."/>
            <person name="Kavagutti S V."/>
        </authorList>
    </citation>
    <scope>NUCLEOTIDE SEQUENCE</scope>
</reference>
<name>A0A6J6KCD3_9ZZZZ</name>
<dbReference type="AlphaFoldDB" id="A0A6J6KCD3"/>
<proteinExistence type="predicted"/>
<organism evidence="2">
    <name type="scientific">freshwater metagenome</name>
    <dbReference type="NCBI Taxonomy" id="449393"/>
    <lineage>
        <taxon>unclassified sequences</taxon>
        <taxon>metagenomes</taxon>
        <taxon>ecological metagenomes</taxon>
    </lineage>
</organism>
<accession>A0A6J6KCD3</accession>